<dbReference type="GO" id="GO:0003824">
    <property type="term" value="F:catalytic activity"/>
    <property type="evidence" value="ECO:0007669"/>
    <property type="project" value="UniProtKB-ARBA"/>
</dbReference>
<dbReference type="InterPro" id="IPR029058">
    <property type="entry name" value="AB_hydrolase_fold"/>
</dbReference>
<organism evidence="2 3">
    <name type="scientific">Sinosporangium siamense</name>
    <dbReference type="NCBI Taxonomy" id="1367973"/>
    <lineage>
        <taxon>Bacteria</taxon>
        <taxon>Bacillati</taxon>
        <taxon>Actinomycetota</taxon>
        <taxon>Actinomycetes</taxon>
        <taxon>Streptosporangiales</taxon>
        <taxon>Streptosporangiaceae</taxon>
        <taxon>Sinosporangium</taxon>
    </lineage>
</organism>
<accession>A0A919RPB0</accession>
<dbReference type="EMBL" id="BOOW01000059">
    <property type="protein sequence ID" value="GII97432.1"/>
    <property type="molecule type" value="Genomic_DNA"/>
</dbReference>
<evidence type="ECO:0000313" key="2">
    <source>
        <dbReference type="EMBL" id="GII97432.1"/>
    </source>
</evidence>
<dbReference type="InterPro" id="IPR052897">
    <property type="entry name" value="Sec-Metab_Biosynth_Hydrolase"/>
</dbReference>
<dbReference type="AlphaFoldDB" id="A0A919RPB0"/>
<sequence length="245" mass="26052">MSTFVLVPGFWLGGWAWDKVAEVLRADGHTVHAVTLTGLGDKAHLATPETDLDTHIHDIVHVITGEDLHDVILVGHSGAGGLVTGAADRVPERIARVVYIESGPMAAGTTQMDNYGPEFKAEIERSVAAAGGSLFPLPSFEVLEQGDISLVGLGDEERALMRSRATAQPYGTMTQPLTLTGGGEKLPKTLVACSIPLEQVRAVIASGHPFFAVLSSPEWDFRELPTGHWPMFSVPEATARVLAGV</sequence>
<dbReference type="InterPro" id="IPR000073">
    <property type="entry name" value="AB_hydrolase_1"/>
</dbReference>
<dbReference type="SUPFAM" id="SSF53474">
    <property type="entry name" value="alpha/beta-Hydrolases"/>
    <property type="match status" value="1"/>
</dbReference>
<name>A0A919RPB0_9ACTN</name>
<dbReference type="Gene3D" id="3.40.50.1820">
    <property type="entry name" value="alpha/beta hydrolase"/>
    <property type="match status" value="1"/>
</dbReference>
<protein>
    <recommendedName>
        <fullName evidence="1">AB hydrolase-1 domain-containing protein</fullName>
    </recommendedName>
</protein>
<dbReference type="RefSeq" id="WP_204033388.1">
    <property type="nucleotide sequence ID" value="NZ_BOOW01000059.1"/>
</dbReference>
<evidence type="ECO:0000259" key="1">
    <source>
        <dbReference type="Pfam" id="PF12697"/>
    </source>
</evidence>
<keyword evidence="3" id="KW-1185">Reference proteome</keyword>
<dbReference type="PANTHER" id="PTHR37017:SF11">
    <property type="entry name" value="ESTERASE_LIPASE_THIOESTERASE DOMAIN-CONTAINING PROTEIN"/>
    <property type="match status" value="1"/>
</dbReference>
<gene>
    <name evidence="2" type="ORF">Ssi02_76630</name>
</gene>
<proteinExistence type="predicted"/>
<dbReference type="Pfam" id="PF12697">
    <property type="entry name" value="Abhydrolase_6"/>
    <property type="match status" value="1"/>
</dbReference>
<feature type="domain" description="AB hydrolase-1" evidence="1">
    <location>
        <begin position="4"/>
        <end position="240"/>
    </location>
</feature>
<dbReference type="PANTHER" id="PTHR37017">
    <property type="entry name" value="AB HYDROLASE-1 DOMAIN-CONTAINING PROTEIN-RELATED"/>
    <property type="match status" value="1"/>
</dbReference>
<evidence type="ECO:0000313" key="3">
    <source>
        <dbReference type="Proteomes" id="UP000606172"/>
    </source>
</evidence>
<comment type="caution">
    <text evidence="2">The sequence shown here is derived from an EMBL/GenBank/DDBJ whole genome shotgun (WGS) entry which is preliminary data.</text>
</comment>
<reference evidence="2" key="1">
    <citation type="submission" date="2021-01" db="EMBL/GenBank/DDBJ databases">
        <title>Whole genome shotgun sequence of Sinosporangium siamense NBRC 109515.</title>
        <authorList>
            <person name="Komaki H."/>
            <person name="Tamura T."/>
        </authorList>
    </citation>
    <scope>NUCLEOTIDE SEQUENCE</scope>
    <source>
        <strain evidence="2">NBRC 109515</strain>
    </source>
</reference>
<dbReference type="Proteomes" id="UP000606172">
    <property type="component" value="Unassembled WGS sequence"/>
</dbReference>